<organism evidence="1 2">
    <name type="scientific">Cyphomyrmex costatus</name>
    <dbReference type="NCBI Taxonomy" id="456900"/>
    <lineage>
        <taxon>Eukaryota</taxon>
        <taxon>Metazoa</taxon>
        <taxon>Ecdysozoa</taxon>
        <taxon>Arthropoda</taxon>
        <taxon>Hexapoda</taxon>
        <taxon>Insecta</taxon>
        <taxon>Pterygota</taxon>
        <taxon>Neoptera</taxon>
        <taxon>Endopterygota</taxon>
        <taxon>Hymenoptera</taxon>
        <taxon>Apocrita</taxon>
        <taxon>Aculeata</taxon>
        <taxon>Formicoidea</taxon>
        <taxon>Formicidae</taxon>
        <taxon>Myrmicinae</taxon>
        <taxon>Cyphomyrmex</taxon>
    </lineage>
</organism>
<dbReference type="EMBL" id="KQ978041">
    <property type="protein sequence ID" value="KYM97812.1"/>
    <property type="molecule type" value="Genomic_DNA"/>
</dbReference>
<accession>A0A151ICJ5</accession>
<gene>
    <name evidence="1" type="ORF">ALC62_11497</name>
</gene>
<dbReference type="AlphaFoldDB" id="A0A151ICJ5"/>
<keyword evidence="2" id="KW-1185">Reference proteome</keyword>
<evidence type="ECO:0000313" key="2">
    <source>
        <dbReference type="Proteomes" id="UP000078542"/>
    </source>
</evidence>
<sequence length="192" mass="22334">MLFLSLSLFSLVLCLKPNNLRKYNSCNKFILQFFNFLISTNSEFLYRDRLISVPVYVEDSGEMVILKLLPQDAAKATKDINYMTSLITNVYKKRNKNFINQESVQISIDKSNEIDSSLMSSSNLSCTTSLEEQEFVDDPKKQEFDDPKDQTNDKSLFIWPSACICCLINMKNRKEPLQNERRTANCRGRWPR</sequence>
<reference evidence="1 2" key="1">
    <citation type="submission" date="2016-03" db="EMBL/GenBank/DDBJ databases">
        <title>Cyphomyrmex costatus WGS genome.</title>
        <authorList>
            <person name="Nygaard S."/>
            <person name="Hu H."/>
            <person name="Boomsma J."/>
            <person name="Zhang G."/>
        </authorList>
    </citation>
    <scope>NUCLEOTIDE SEQUENCE [LARGE SCALE GENOMIC DNA]</scope>
    <source>
        <strain evidence="1">MS0001</strain>
        <tissue evidence="1">Whole body</tissue>
    </source>
</reference>
<evidence type="ECO:0000313" key="1">
    <source>
        <dbReference type="EMBL" id="KYM97812.1"/>
    </source>
</evidence>
<dbReference type="Proteomes" id="UP000078542">
    <property type="component" value="Unassembled WGS sequence"/>
</dbReference>
<proteinExistence type="predicted"/>
<protein>
    <submittedName>
        <fullName evidence="1">Uncharacterized protein</fullName>
    </submittedName>
</protein>
<name>A0A151ICJ5_9HYME</name>